<keyword evidence="2" id="KW-1185">Reference proteome</keyword>
<dbReference type="Proteomes" id="UP001054945">
    <property type="component" value="Unassembled WGS sequence"/>
</dbReference>
<comment type="caution">
    <text evidence="1">The sequence shown here is derived from an EMBL/GenBank/DDBJ whole genome shotgun (WGS) entry which is preliminary data.</text>
</comment>
<accession>A0AAV4MAE3</accession>
<gene>
    <name evidence="1" type="ORF">CEXT_646411</name>
</gene>
<organism evidence="1 2">
    <name type="scientific">Caerostris extrusa</name>
    <name type="common">Bark spider</name>
    <name type="synonym">Caerostris bankana</name>
    <dbReference type="NCBI Taxonomy" id="172846"/>
    <lineage>
        <taxon>Eukaryota</taxon>
        <taxon>Metazoa</taxon>
        <taxon>Ecdysozoa</taxon>
        <taxon>Arthropoda</taxon>
        <taxon>Chelicerata</taxon>
        <taxon>Arachnida</taxon>
        <taxon>Araneae</taxon>
        <taxon>Araneomorphae</taxon>
        <taxon>Entelegynae</taxon>
        <taxon>Araneoidea</taxon>
        <taxon>Araneidae</taxon>
        <taxon>Caerostris</taxon>
    </lineage>
</organism>
<proteinExistence type="predicted"/>
<evidence type="ECO:0000313" key="1">
    <source>
        <dbReference type="EMBL" id="GIX68805.1"/>
    </source>
</evidence>
<dbReference type="EMBL" id="BPLR01002001">
    <property type="protein sequence ID" value="GIX68805.1"/>
    <property type="molecule type" value="Genomic_DNA"/>
</dbReference>
<reference evidence="1 2" key="1">
    <citation type="submission" date="2021-06" db="EMBL/GenBank/DDBJ databases">
        <title>Caerostris extrusa draft genome.</title>
        <authorList>
            <person name="Kono N."/>
            <person name="Arakawa K."/>
        </authorList>
    </citation>
    <scope>NUCLEOTIDE SEQUENCE [LARGE SCALE GENOMIC DNA]</scope>
</reference>
<dbReference type="AlphaFoldDB" id="A0AAV4MAE3"/>
<sequence>MALSCAAATSTTAISRKVIFPLQTLKPATICSAFCNPQLGELCVAAATDGAGSLATRRVGSLVLAIEQEFSPRTHSEQDVTLPFASTDPLSPSSQFEFHACSFASVPSLHVFLNCHCLSCLLRQPLFGSQNPLTRY</sequence>
<evidence type="ECO:0000313" key="2">
    <source>
        <dbReference type="Proteomes" id="UP001054945"/>
    </source>
</evidence>
<name>A0AAV4MAE3_CAEEX</name>
<protein>
    <submittedName>
        <fullName evidence="1">Uncharacterized protein</fullName>
    </submittedName>
</protein>